<dbReference type="GO" id="GO:0008168">
    <property type="term" value="F:methyltransferase activity"/>
    <property type="evidence" value="ECO:0007669"/>
    <property type="project" value="UniProtKB-KW"/>
</dbReference>
<dbReference type="Proteomes" id="UP000014074">
    <property type="component" value="Unassembled WGS sequence"/>
</dbReference>
<evidence type="ECO:0000256" key="1">
    <source>
        <dbReference type="ARBA" id="ARBA00038158"/>
    </source>
</evidence>
<feature type="region of interest" description="Disordered" evidence="2">
    <location>
        <begin position="1"/>
        <end position="34"/>
    </location>
</feature>
<dbReference type="EMBL" id="KB933264">
    <property type="protein sequence ID" value="EON97543.1"/>
    <property type="molecule type" value="Genomic_DNA"/>
</dbReference>
<dbReference type="Gene3D" id="3.40.50.150">
    <property type="entry name" value="Vaccinia Virus protein VP39"/>
    <property type="match status" value="1"/>
</dbReference>
<dbReference type="SUPFAM" id="SSF53335">
    <property type="entry name" value="S-adenosyl-L-methionine-dependent methyltransferases"/>
    <property type="match status" value="1"/>
</dbReference>
<evidence type="ECO:0000313" key="3">
    <source>
        <dbReference type="EMBL" id="EON97543.1"/>
    </source>
</evidence>
<dbReference type="KEGG" id="tmn:UCRPA7_6862"/>
<dbReference type="OrthoDB" id="2013972at2759"/>
<dbReference type="PANTHER" id="PTHR43591:SF10">
    <property type="entry name" value="ABC TRANSMEMBRANE TYPE-1 DOMAIN-CONTAINING PROTEIN-RELATED"/>
    <property type="match status" value="1"/>
</dbReference>
<evidence type="ECO:0000256" key="2">
    <source>
        <dbReference type="SAM" id="MobiDB-lite"/>
    </source>
</evidence>
<gene>
    <name evidence="3" type="ORF">UCRPA7_6862</name>
</gene>
<dbReference type="InterPro" id="IPR029063">
    <property type="entry name" value="SAM-dependent_MTases_sf"/>
</dbReference>
<dbReference type="eggNOG" id="ENOG502S6PS">
    <property type="taxonomic scope" value="Eukaryota"/>
</dbReference>
<dbReference type="GeneID" id="19327562"/>
<dbReference type="Pfam" id="PF13489">
    <property type="entry name" value="Methyltransf_23"/>
    <property type="match status" value="1"/>
</dbReference>
<keyword evidence="3" id="KW-0808">Transferase</keyword>
<name>R8BE11_PHAM7</name>
<dbReference type="AlphaFoldDB" id="R8BE11"/>
<comment type="similarity">
    <text evidence="1">Belongs to the methyltransferase superfamily. LaeA methyltransferase family.</text>
</comment>
<dbReference type="CDD" id="cd02440">
    <property type="entry name" value="AdoMet_MTases"/>
    <property type="match status" value="1"/>
</dbReference>
<accession>R8BE11</accession>
<organism evidence="3 4">
    <name type="scientific">Phaeoacremonium minimum (strain UCR-PA7)</name>
    <name type="common">Esca disease fungus</name>
    <name type="synonym">Togninia minima</name>
    <dbReference type="NCBI Taxonomy" id="1286976"/>
    <lineage>
        <taxon>Eukaryota</taxon>
        <taxon>Fungi</taxon>
        <taxon>Dikarya</taxon>
        <taxon>Ascomycota</taxon>
        <taxon>Pezizomycotina</taxon>
        <taxon>Sordariomycetes</taxon>
        <taxon>Sordariomycetidae</taxon>
        <taxon>Togniniales</taxon>
        <taxon>Togniniaceae</taxon>
        <taxon>Phaeoacremonium</taxon>
    </lineage>
</organism>
<dbReference type="HOGENOM" id="CLU_010595_7_1_1"/>
<evidence type="ECO:0000313" key="4">
    <source>
        <dbReference type="Proteomes" id="UP000014074"/>
    </source>
</evidence>
<reference evidence="4" key="1">
    <citation type="journal article" date="2013" name="Genome Announc.">
        <title>Draft genome sequence of the ascomycete Phaeoacremonium aleophilum strain UCR-PA7, a causal agent of the esca disease complex in grapevines.</title>
        <authorList>
            <person name="Blanco-Ulate B."/>
            <person name="Rolshausen P."/>
            <person name="Cantu D."/>
        </authorList>
    </citation>
    <scope>NUCLEOTIDE SEQUENCE [LARGE SCALE GENOMIC DNA]</scope>
    <source>
        <strain evidence="4">UCR-PA7</strain>
    </source>
</reference>
<dbReference type="RefSeq" id="XP_007917588.1">
    <property type="nucleotide sequence ID" value="XM_007919397.1"/>
</dbReference>
<keyword evidence="4" id="KW-1185">Reference proteome</keyword>
<keyword evidence="3" id="KW-0489">Methyltransferase</keyword>
<dbReference type="GO" id="GO:0032259">
    <property type="term" value="P:methylation"/>
    <property type="evidence" value="ECO:0007669"/>
    <property type="project" value="UniProtKB-KW"/>
</dbReference>
<sequence>MASEDGTSFIEPASEGSLDDEEEDGFGATSDYDPTIDAESMMSISTSIYRHSYEHGRRYHMYRYGTYPIPNDENEGDREGLKHVMLKELLKGKLILAPITDDPQKIFDLGTGFGEWAIEVADLYPSAEVVGLDLSPVQPQFVPPNCRFIVDDIEGEEWAYGRDIDYAHIRFTAPMLKDAFGVARTMLRNLKPGGWLEWQEINPRVVCDDGTVSDDYPLNKFYEILKGIWDGYGFDMFVPERLKAEMEAMGYVNVHQRVFHVPLGAWPRDKRLRLVGMYLRECLVQLLPAMGAKPFREAGVPHEEAERLFADIRAAFMDRRIHARLQFYFVYGQKPII</sequence>
<dbReference type="PANTHER" id="PTHR43591">
    <property type="entry name" value="METHYLTRANSFERASE"/>
    <property type="match status" value="1"/>
</dbReference>
<proteinExistence type="inferred from homology"/>
<protein>
    <submittedName>
        <fullName evidence="3">Putative methyltransferase domain-containing protein</fullName>
    </submittedName>
</protein>